<dbReference type="STRING" id="1423351.A0A074RWC2"/>
<accession>A0A074RWC2</accession>
<gene>
    <name evidence="1" type="ORF">V565_096800</name>
</gene>
<reference evidence="1 2" key="1">
    <citation type="submission" date="2013-12" db="EMBL/GenBank/DDBJ databases">
        <authorList>
            <person name="Cubeta M."/>
            <person name="Pakala S."/>
            <person name="Fedorova N."/>
            <person name="Thomas E."/>
            <person name="Dean R."/>
            <person name="Jabaji S."/>
            <person name="Neate S."/>
            <person name="Toda T."/>
            <person name="Tavantzis S."/>
            <person name="Vilgalys R."/>
            <person name="Bharathan N."/>
            <person name="Pakala S."/>
            <person name="Losada L.S."/>
            <person name="Zafar N."/>
            <person name="Nierman W."/>
        </authorList>
    </citation>
    <scope>NUCLEOTIDE SEQUENCE [LARGE SCALE GENOMIC DNA]</scope>
    <source>
        <strain evidence="1 2">123E</strain>
    </source>
</reference>
<evidence type="ECO:0000313" key="1">
    <source>
        <dbReference type="EMBL" id="KEP49615.1"/>
    </source>
</evidence>
<dbReference type="HOGENOM" id="CLU_708136_0_0_1"/>
<evidence type="ECO:0008006" key="3">
    <source>
        <dbReference type="Google" id="ProtNLM"/>
    </source>
</evidence>
<proteinExistence type="predicted"/>
<organism evidence="1 2">
    <name type="scientific">Rhizoctonia solani 123E</name>
    <dbReference type="NCBI Taxonomy" id="1423351"/>
    <lineage>
        <taxon>Eukaryota</taxon>
        <taxon>Fungi</taxon>
        <taxon>Dikarya</taxon>
        <taxon>Basidiomycota</taxon>
        <taxon>Agaricomycotina</taxon>
        <taxon>Agaricomycetes</taxon>
        <taxon>Cantharellales</taxon>
        <taxon>Ceratobasidiaceae</taxon>
        <taxon>Rhizoctonia</taxon>
    </lineage>
</organism>
<evidence type="ECO:0000313" key="2">
    <source>
        <dbReference type="Proteomes" id="UP000027456"/>
    </source>
</evidence>
<comment type="caution">
    <text evidence="1">The sequence shown here is derived from an EMBL/GenBank/DDBJ whole genome shotgun (WGS) entry which is preliminary data.</text>
</comment>
<dbReference type="EMBL" id="AZST01000343">
    <property type="protein sequence ID" value="KEP49615.1"/>
    <property type="molecule type" value="Genomic_DNA"/>
</dbReference>
<keyword evidence="2" id="KW-1185">Reference proteome</keyword>
<dbReference type="Proteomes" id="UP000027456">
    <property type="component" value="Unassembled WGS sequence"/>
</dbReference>
<name>A0A074RWC2_9AGAM</name>
<protein>
    <recommendedName>
        <fullName evidence="3">F-box-like domain protein</fullName>
    </recommendedName>
</protein>
<sequence>MSIVGSQRCSRIYLIVLNSIFTGLLIPRCSMGNKKYEWYSDSARSLFESVKGRMQSLQISLAHLDYGPAARGGQERLVSALLLNCNRDTFTRLVVSSPDCGFITPSNRRSTHSILRLDLTPEQLDNAFASIRVLHLRNLFPEWTSTAYHNLVDLRLMGSCKINESVLVTILKMSPCLRIFHLGIPINRWDIPAMDSTVELIDLEILRVVGDGMSIPMFQEKVEHLLSLISPGKKALRLFLEYQTRWHLEVLRDPFPVKHTRAFIQRANVVELHAERYPLAIVLASWPITRHVVLHQCNMRNMTTLPDNDINHDGPFPQSPLKTLYLSNCSIPLDDLRSSLQRPVERLVLGEQIITELSAVCPMVVFVDEMPVCVSSWINGVAKDFSVLGV</sequence>
<dbReference type="AlphaFoldDB" id="A0A074RWC2"/>
<dbReference type="OrthoDB" id="3266451at2759"/>